<dbReference type="PANTHER" id="PTHR44942:SF4">
    <property type="entry name" value="METHYLTRANSFERASE TYPE 11 DOMAIN-CONTAINING PROTEIN"/>
    <property type="match status" value="1"/>
</dbReference>
<evidence type="ECO:0000313" key="5">
    <source>
        <dbReference type="EMBL" id="NYE21247.1"/>
    </source>
</evidence>
<reference evidence="5 6" key="1">
    <citation type="submission" date="2020-07" db="EMBL/GenBank/DDBJ databases">
        <title>Sequencing the genomes of 1000 actinobacteria strains.</title>
        <authorList>
            <person name="Klenk H.-P."/>
        </authorList>
    </citation>
    <scope>NUCLEOTIDE SEQUENCE [LARGE SCALE GENOMIC DNA]</scope>
    <source>
        <strain evidence="5 6">DSM 24662</strain>
    </source>
</reference>
<gene>
    <name evidence="5" type="ORF">BJ991_003275</name>
</gene>
<dbReference type="CDD" id="cd02440">
    <property type="entry name" value="AdoMet_MTases"/>
    <property type="match status" value="1"/>
</dbReference>
<feature type="domain" description="Methyltransferase type 11" evidence="4">
    <location>
        <begin position="39"/>
        <end position="131"/>
    </location>
</feature>
<evidence type="ECO:0000259" key="4">
    <source>
        <dbReference type="Pfam" id="PF08241"/>
    </source>
</evidence>
<comment type="caution">
    <text evidence="5">The sequence shown here is derived from an EMBL/GenBank/DDBJ whole genome shotgun (WGS) entry which is preliminary data.</text>
</comment>
<evidence type="ECO:0000313" key="6">
    <source>
        <dbReference type="Proteomes" id="UP000576969"/>
    </source>
</evidence>
<evidence type="ECO:0000256" key="1">
    <source>
        <dbReference type="ARBA" id="ARBA00008361"/>
    </source>
</evidence>
<keyword evidence="2 5" id="KW-0489">Methyltransferase</keyword>
<dbReference type="Proteomes" id="UP000576969">
    <property type="component" value="Unassembled WGS sequence"/>
</dbReference>
<organism evidence="5 6">
    <name type="scientific">Microbacterium immunditiarum</name>
    <dbReference type="NCBI Taxonomy" id="337480"/>
    <lineage>
        <taxon>Bacteria</taxon>
        <taxon>Bacillati</taxon>
        <taxon>Actinomycetota</taxon>
        <taxon>Actinomycetes</taxon>
        <taxon>Micrococcales</taxon>
        <taxon>Microbacteriaceae</taxon>
        <taxon>Microbacterium</taxon>
    </lineage>
</organism>
<keyword evidence="3 5" id="KW-0808">Transferase</keyword>
<proteinExistence type="inferred from homology"/>
<dbReference type="SUPFAM" id="SSF53335">
    <property type="entry name" value="S-adenosyl-L-methionine-dependent methyltransferases"/>
    <property type="match status" value="1"/>
</dbReference>
<evidence type="ECO:0000256" key="2">
    <source>
        <dbReference type="ARBA" id="ARBA00022603"/>
    </source>
</evidence>
<dbReference type="GO" id="GO:0032259">
    <property type="term" value="P:methylation"/>
    <property type="evidence" value="ECO:0007669"/>
    <property type="project" value="UniProtKB-KW"/>
</dbReference>
<keyword evidence="6" id="KW-1185">Reference proteome</keyword>
<dbReference type="InterPro" id="IPR013216">
    <property type="entry name" value="Methyltransf_11"/>
</dbReference>
<protein>
    <submittedName>
        <fullName evidence="5">SAM-dependent methyltransferase</fullName>
    </submittedName>
</protein>
<dbReference type="RefSeq" id="WP_179491742.1">
    <property type="nucleotide sequence ID" value="NZ_JACCBV010000001.1"/>
</dbReference>
<dbReference type="EMBL" id="JACCBV010000001">
    <property type="protein sequence ID" value="NYE21247.1"/>
    <property type="molecule type" value="Genomic_DNA"/>
</dbReference>
<dbReference type="Gene3D" id="3.40.50.150">
    <property type="entry name" value="Vaccinia Virus protein VP39"/>
    <property type="match status" value="1"/>
</dbReference>
<dbReference type="GO" id="GO:0008757">
    <property type="term" value="F:S-adenosylmethionine-dependent methyltransferase activity"/>
    <property type="evidence" value="ECO:0007669"/>
    <property type="project" value="InterPro"/>
</dbReference>
<name>A0A7Y9KJ46_9MICO</name>
<dbReference type="InterPro" id="IPR051052">
    <property type="entry name" value="Diverse_substrate_MTase"/>
</dbReference>
<dbReference type="InterPro" id="IPR029063">
    <property type="entry name" value="SAM-dependent_MTases_sf"/>
</dbReference>
<dbReference type="Pfam" id="PF08241">
    <property type="entry name" value="Methyltransf_11"/>
    <property type="match status" value="1"/>
</dbReference>
<comment type="similarity">
    <text evidence="1">Belongs to the methyltransferase superfamily.</text>
</comment>
<dbReference type="PANTHER" id="PTHR44942">
    <property type="entry name" value="METHYLTRANSF_11 DOMAIN-CONTAINING PROTEIN"/>
    <property type="match status" value="1"/>
</dbReference>
<sequence length="253" mass="27064">MSFDDVAAQAYDGFMGRYSRPLAEVFVEFARFPETGRALDVGCGTGALTEVLARRFGQTEVAAADPSPGFVAATAARFPWADVRHGSAEELPFDDDLFDATLAELVFHFMTDAAAGAREMVRVTRPGGVVAACVWDLENARGPYSPFLRAVEEVTGRQPPPPRPGTSRGDLVGLLTEAGCRDVVEGELTVEVEHPDFDEWWHPHTLGIGSTSGQLAGLDEATVASVRERAHELVGDGPIRISATAWAARGIAP</sequence>
<accession>A0A7Y9KJ46</accession>
<evidence type="ECO:0000256" key="3">
    <source>
        <dbReference type="ARBA" id="ARBA00022679"/>
    </source>
</evidence>
<dbReference type="AlphaFoldDB" id="A0A7Y9KJ46"/>